<dbReference type="EMBL" id="CP108341">
    <property type="protein sequence ID" value="WTW32166.1"/>
    <property type="molecule type" value="Genomic_DNA"/>
</dbReference>
<protein>
    <submittedName>
        <fullName evidence="2">Uncharacterized protein</fullName>
    </submittedName>
</protein>
<proteinExistence type="predicted"/>
<feature type="compositionally biased region" description="Pro residues" evidence="1">
    <location>
        <begin position="30"/>
        <end position="42"/>
    </location>
</feature>
<evidence type="ECO:0000313" key="3">
    <source>
        <dbReference type="Proteomes" id="UP001621512"/>
    </source>
</evidence>
<organism evidence="2 3">
    <name type="scientific">Streptomyces purpurascens</name>
    <dbReference type="NCBI Taxonomy" id="1924"/>
    <lineage>
        <taxon>Bacteria</taxon>
        <taxon>Bacillati</taxon>
        <taxon>Actinomycetota</taxon>
        <taxon>Actinomycetes</taxon>
        <taxon>Kitasatosporales</taxon>
        <taxon>Streptomycetaceae</taxon>
        <taxon>Streptomyces</taxon>
    </lineage>
</organism>
<evidence type="ECO:0000256" key="1">
    <source>
        <dbReference type="SAM" id="MobiDB-lite"/>
    </source>
</evidence>
<name>A0ABZ1MYC9_STREF</name>
<accession>A0ABZ1MYC9</accession>
<feature type="region of interest" description="Disordered" evidence="1">
    <location>
        <begin position="1"/>
        <end position="52"/>
    </location>
</feature>
<gene>
    <name evidence="2" type="ORF">OHU35_00130</name>
</gene>
<sequence length="52" mass="5528">MLADRWATASSGAHDPGRGRVRRSAALLPGPAPAPFPRPPRPGIDASRWPET</sequence>
<evidence type="ECO:0000313" key="2">
    <source>
        <dbReference type="EMBL" id="WTW32166.1"/>
    </source>
</evidence>
<keyword evidence="3" id="KW-1185">Reference proteome</keyword>
<reference evidence="2 3" key="1">
    <citation type="submission" date="2022-10" db="EMBL/GenBank/DDBJ databases">
        <title>The complete genomes of actinobacterial strains from the NBC collection.</title>
        <authorList>
            <person name="Joergensen T.S."/>
            <person name="Alvarez Arevalo M."/>
            <person name="Sterndorff E.B."/>
            <person name="Faurdal D."/>
            <person name="Vuksanovic O."/>
            <person name="Mourched A.-S."/>
            <person name="Charusanti P."/>
            <person name="Shaw S."/>
            <person name="Blin K."/>
            <person name="Weber T."/>
        </authorList>
    </citation>
    <scope>NUCLEOTIDE SEQUENCE [LARGE SCALE GENOMIC DNA]</scope>
    <source>
        <strain evidence="2 3">NBC_00017</strain>
    </source>
</reference>
<dbReference type="Proteomes" id="UP001621512">
    <property type="component" value="Chromosome"/>
</dbReference>